<comment type="caution">
    <text evidence="2">The sequence shown here is derived from an EMBL/GenBank/DDBJ whole genome shotgun (WGS) entry which is preliminary data.</text>
</comment>
<feature type="transmembrane region" description="Helical" evidence="1">
    <location>
        <begin position="105"/>
        <end position="128"/>
    </location>
</feature>
<feature type="transmembrane region" description="Helical" evidence="1">
    <location>
        <begin position="253"/>
        <end position="277"/>
    </location>
</feature>
<evidence type="ECO:0000256" key="1">
    <source>
        <dbReference type="SAM" id="Phobius"/>
    </source>
</evidence>
<dbReference type="AlphaFoldDB" id="A0AAV8EM07"/>
<name>A0AAV8EM07_9POAL</name>
<evidence type="ECO:0000313" key="3">
    <source>
        <dbReference type="Proteomes" id="UP001140206"/>
    </source>
</evidence>
<dbReference type="EMBL" id="JAMFTS010000003">
    <property type="protein sequence ID" value="KAJ4782242.1"/>
    <property type="molecule type" value="Genomic_DNA"/>
</dbReference>
<feature type="transmembrane region" description="Helical" evidence="1">
    <location>
        <begin position="137"/>
        <end position="156"/>
    </location>
</feature>
<dbReference type="Pfam" id="PF07343">
    <property type="entry name" value="DUF1475"/>
    <property type="match status" value="1"/>
</dbReference>
<accession>A0AAV8EM07</accession>
<reference evidence="2" key="1">
    <citation type="submission" date="2022-08" db="EMBL/GenBank/DDBJ databases">
        <authorList>
            <person name="Marques A."/>
        </authorList>
    </citation>
    <scope>NUCLEOTIDE SEQUENCE</scope>
    <source>
        <strain evidence="2">RhyPub2mFocal</strain>
        <tissue evidence="2">Leaves</tissue>
    </source>
</reference>
<keyword evidence="1" id="KW-0472">Membrane</keyword>
<feature type="transmembrane region" description="Helical" evidence="1">
    <location>
        <begin position="195"/>
        <end position="213"/>
    </location>
</feature>
<feature type="transmembrane region" description="Helical" evidence="1">
    <location>
        <begin position="75"/>
        <end position="93"/>
    </location>
</feature>
<keyword evidence="3" id="KW-1185">Reference proteome</keyword>
<dbReference type="PANTHER" id="PTHR36318:SF3">
    <property type="entry name" value="OS06G0581300 PROTEIN"/>
    <property type="match status" value="1"/>
</dbReference>
<keyword evidence="1" id="KW-1133">Transmembrane helix</keyword>
<organism evidence="2 3">
    <name type="scientific">Rhynchospora pubera</name>
    <dbReference type="NCBI Taxonomy" id="906938"/>
    <lineage>
        <taxon>Eukaryota</taxon>
        <taxon>Viridiplantae</taxon>
        <taxon>Streptophyta</taxon>
        <taxon>Embryophyta</taxon>
        <taxon>Tracheophyta</taxon>
        <taxon>Spermatophyta</taxon>
        <taxon>Magnoliopsida</taxon>
        <taxon>Liliopsida</taxon>
        <taxon>Poales</taxon>
        <taxon>Cyperaceae</taxon>
        <taxon>Cyperoideae</taxon>
        <taxon>Rhynchosporeae</taxon>
        <taxon>Rhynchospora</taxon>
    </lineage>
</organism>
<protein>
    <submittedName>
        <fullName evidence="2">Transmembrane protein</fullName>
    </submittedName>
</protein>
<keyword evidence="1 2" id="KW-0812">Transmembrane</keyword>
<gene>
    <name evidence="2" type="ORF">LUZ62_066499</name>
</gene>
<dbReference type="InterPro" id="IPR009943">
    <property type="entry name" value="DUF1475"/>
</dbReference>
<dbReference type="Proteomes" id="UP001140206">
    <property type="component" value="Chromosome 3"/>
</dbReference>
<evidence type="ECO:0000313" key="2">
    <source>
        <dbReference type="EMBL" id="KAJ4782242.1"/>
    </source>
</evidence>
<proteinExistence type="predicted"/>
<sequence length="308" mass="34311">MRCAATCVLLGHSLSPPFAQFSNFIPLSLHQSAISIPHKTITIVVQKTLPSIGRTWFFLLFLTMGACPSLVMYRILFAALGCFMVATLVYTTVTDGSPFRPELLTPWMTATLIDFYVNVLALSVWVAYKESSWVSSVIWIVLLVCFGSAATCAYIVTKLFEISIQDPDQDPIDLLLVRSGQVVNVKRSYVSYGKYIFTILGAFMVAVVTYTVVTDGLPFRKELLTPWMAATLIDFYINVFAISLWIARKETTWISACIWIIFLICLGSITTCTYIVVQLSRLSSQDPVYHVLLNSSSRMGAIASTKKI</sequence>
<dbReference type="PANTHER" id="PTHR36318">
    <property type="entry name" value="OS06G0581300 PROTEIN"/>
    <property type="match status" value="1"/>
</dbReference>
<feature type="transmembrane region" description="Helical" evidence="1">
    <location>
        <begin position="225"/>
        <end position="247"/>
    </location>
</feature>